<feature type="transmembrane region" description="Helical" evidence="6">
    <location>
        <begin position="171"/>
        <end position="193"/>
    </location>
</feature>
<organism evidence="8 9">
    <name type="scientific">Mycolicibacterium vanbaalenii</name>
    <name type="common">Mycobacterium vanbaalenii</name>
    <dbReference type="NCBI Taxonomy" id="110539"/>
    <lineage>
        <taxon>Bacteria</taxon>
        <taxon>Bacillati</taxon>
        <taxon>Actinomycetota</taxon>
        <taxon>Actinomycetes</taxon>
        <taxon>Mycobacteriales</taxon>
        <taxon>Mycobacteriaceae</taxon>
        <taxon>Mycolicibacterium</taxon>
    </lineage>
</organism>
<dbReference type="SUPFAM" id="SSF103473">
    <property type="entry name" value="MFS general substrate transporter"/>
    <property type="match status" value="1"/>
</dbReference>
<dbReference type="GO" id="GO:0005886">
    <property type="term" value="C:plasma membrane"/>
    <property type="evidence" value="ECO:0007669"/>
    <property type="project" value="UniProtKB-SubCell"/>
</dbReference>
<sequence length="585" mass="60324">MSRLGDGDAGSQLSERVSPGSPAASEADPADPTPATSTNLSRAQTWTLVVSCLAVALVIGSMAALYTSLPDIAATTGATQSQLTWVVDGYTLALACLVLPAGALGDRYGRRAVLIFGLAVFSVASTVPLLVQEPMWVIVARAVAGVGAAFVMPSTLSLLTAGFPEHQRGRAVGIWAGVAGSGAVLGILCSGLLLQRWTWQSIFVGLTIAGVVLLIASLTLSESRDESHPPMDYVGSLLVAVAIGLIVVSVTEAPARGWTDPLVLGLACGGMVASLMFVTVELRRAHPLLQLRLFAHRGFGSGTLSIVMQFVVIFGVFLLLVQYLQLIMGYQPLQSALALAPVAVPLVSISVTAPWLSEKLGLRLIMVAGLVVIAASMYMTSRLGVHAVYTDFLWPLLTMGTGLGLCTAPATAAVVSAVPVDSQGVAAAVNDAAREIGAAVGIAIAGSVLAAGYSHRIQPVLPTLPSPVREPFSDSLAAALQVADRSGPAGAHLADVAKAAFVHGNSQAALVLTVITAVSALALAVWAPGRSRAEQRPGRSPVAPSVGTGRHARSEDVPTDNDSGPTQIRRPVPVGRHAKCDEETR</sequence>
<evidence type="ECO:0000259" key="7">
    <source>
        <dbReference type="PROSITE" id="PS50850"/>
    </source>
</evidence>
<dbReference type="PANTHER" id="PTHR42718:SF42">
    <property type="entry name" value="EXPORT PROTEIN"/>
    <property type="match status" value="1"/>
</dbReference>
<keyword evidence="2 6" id="KW-0812">Transmembrane</keyword>
<evidence type="ECO:0000256" key="6">
    <source>
        <dbReference type="SAM" id="Phobius"/>
    </source>
</evidence>
<keyword evidence="3 6" id="KW-1133">Transmembrane helix</keyword>
<feature type="transmembrane region" description="Helical" evidence="6">
    <location>
        <begin position="436"/>
        <end position="455"/>
    </location>
</feature>
<reference evidence="8 9" key="1">
    <citation type="submission" date="2019-11" db="EMBL/GenBank/DDBJ databases">
        <authorList>
            <person name="Holert J."/>
        </authorList>
    </citation>
    <scope>NUCLEOTIDE SEQUENCE [LARGE SCALE GENOMIC DNA]</scope>
    <source>
        <strain evidence="8">BC8_1</strain>
    </source>
</reference>
<feature type="transmembrane region" description="Helical" evidence="6">
    <location>
        <begin position="112"/>
        <end position="131"/>
    </location>
</feature>
<protein>
    <submittedName>
        <fullName evidence="8">Multidrug resistance protein Stp</fullName>
    </submittedName>
</protein>
<keyword evidence="9" id="KW-1185">Reference proteome</keyword>
<dbReference type="InterPro" id="IPR036259">
    <property type="entry name" value="MFS_trans_sf"/>
</dbReference>
<feature type="region of interest" description="Disordered" evidence="5">
    <location>
        <begin position="1"/>
        <end position="38"/>
    </location>
</feature>
<feature type="transmembrane region" description="Helical" evidence="6">
    <location>
        <begin position="262"/>
        <end position="282"/>
    </location>
</feature>
<dbReference type="CDD" id="cd17321">
    <property type="entry name" value="MFS_MMR_MDR_like"/>
    <property type="match status" value="1"/>
</dbReference>
<dbReference type="InterPro" id="IPR011701">
    <property type="entry name" value="MFS"/>
</dbReference>
<evidence type="ECO:0000256" key="1">
    <source>
        <dbReference type="ARBA" id="ARBA00004651"/>
    </source>
</evidence>
<feature type="transmembrane region" description="Helical" evidence="6">
    <location>
        <begin position="137"/>
        <end position="159"/>
    </location>
</feature>
<dbReference type="OrthoDB" id="9781469at2"/>
<feature type="transmembrane region" description="Helical" evidence="6">
    <location>
        <begin position="303"/>
        <end position="324"/>
    </location>
</feature>
<feature type="transmembrane region" description="Helical" evidence="6">
    <location>
        <begin position="508"/>
        <end position="527"/>
    </location>
</feature>
<dbReference type="RefSeq" id="WP_159233276.1">
    <property type="nucleotide sequence ID" value="NZ_CACSIP010000034.1"/>
</dbReference>
<keyword evidence="4 6" id="KW-0472">Membrane</keyword>
<gene>
    <name evidence="8" type="primary">stp_1</name>
    <name evidence="8" type="ORF">AELLOGFF_01357</name>
</gene>
<evidence type="ECO:0000313" key="8">
    <source>
        <dbReference type="EMBL" id="CAA0128446.1"/>
    </source>
</evidence>
<feature type="transmembrane region" description="Helical" evidence="6">
    <location>
        <begin position="360"/>
        <end position="380"/>
    </location>
</feature>
<feature type="domain" description="Major facilitator superfamily (MFS) profile" evidence="7">
    <location>
        <begin position="47"/>
        <end position="531"/>
    </location>
</feature>
<dbReference type="Proteomes" id="UP000430146">
    <property type="component" value="Unassembled WGS sequence"/>
</dbReference>
<dbReference type="AlphaFoldDB" id="A0A5S9R354"/>
<dbReference type="GO" id="GO:0022857">
    <property type="term" value="F:transmembrane transporter activity"/>
    <property type="evidence" value="ECO:0007669"/>
    <property type="project" value="InterPro"/>
</dbReference>
<feature type="region of interest" description="Disordered" evidence="5">
    <location>
        <begin position="529"/>
        <end position="585"/>
    </location>
</feature>
<feature type="compositionally biased region" description="Low complexity" evidence="5">
    <location>
        <begin position="18"/>
        <end position="27"/>
    </location>
</feature>
<evidence type="ECO:0000256" key="4">
    <source>
        <dbReference type="ARBA" id="ARBA00023136"/>
    </source>
</evidence>
<dbReference type="InterPro" id="IPR020846">
    <property type="entry name" value="MFS_dom"/>
</dbReference>
<feature type="transmembrane region" description="Helical" evidence="6">
    <location>
        <begin position="233"/>
        <end position="250"/>
    </location>
</feature>
<dbReference type="Gene3D" id="1.20.1250.20">
    <property type="entry name" value="MFS general substrate transporter like domains"/>
    <property type="match status" value="1"/>
</dbReference>
<feature type="transmembrane region" description="Helical" evidence="6">
    <location>
        <begin position="46"/>
        <end position="65"/>
    </location>
</feature>
<dbReference type="EMBL" id="CACSIP010000034">
    <property type="protein sequence ID" value="CAA0128446.1"/>
    <property type="molecule type" value="Genomic_DNA"/>
</dbReference>
<dbReference type="PROSITE" id="PS50850">
    <property type="entry name" value="MFS"/>
    <property type="match status" value="1"/>
</dbReference>
<dbReference type="PANTHER" id="PTHR42718">
    <property type="entry name" value="MAJOR FACILITATOR SUPERFAMILY MULTIDRUG TRANSPORTER MFSC"/>
    <property type="match status" value="1"/>
</dbReference>
<accession>A0A5S9R354</accession>
<feature type="transmembrane region" description="Helical" evidence="6">
    <location>
        <begin position="336"/>
        <end position="353"/>
    </location>
</feature>
<proteinExistence type="predicted"/>
<feature type="transmembrane region" description="Helical" evidence="6">
    <location>
        <begin position="199"/>
        <end position="221"/>
    </location>
</feature>
<evidence type="ECO:0000256" key="3">
    <source>
        <dbReference type="ARBA" id="ARBA00022989"/>
    </source>
</evidence>
<dbReference type="Gene3D" id="1.20.1720.10">
    <property type="entry name" value="Multidrug resistance protein D"/>
    <property type="match status" value="1"/>
</dbReference>
<feature type="transmembrane region" description="Helical" evidence="6">
    <location>
        <begin position="85"/>
        <end position="105"/>
    </location>
</feature>
<dbReference type="Pfam" id="PF07690">
    <property type="entry name" value="MFS_1"/>
    <property type="match status" value="1"/>
</dbReference>
<feature type="transmembrane region" description="Helical" evidence="6">
    <location>
        <begin position="392"/>
        <end position="415"/>
    </location>
</feature>
<comment type="subcellular location">
    <subcellularLocation>
        <location evidence="1">Cell membrane</location>
        <topology evidence="1">Multi-pass membrane protein</topology>
    </subcellularLocation>
</comment>
<name>A0A5S9R354_MYCVN</name>
<evidence type="ECO:0000256" key="2">
    <source>
        <dbReference type="ARBA" id="ARBA00022692"/>
    </source>
</evidence>
<evidence type="ECO:0000256" key="5">
    <source>
        <dbReference type="SAM" id="MobiDB-lite"/>
    </source>
</evidence>
<evidence type="ECO:0000313" key="9">
    <source>
        <dbReference type="Proteomes" id="UP000430146"/>
    </source>
</evidence>